<dbReference type="GO" id="GO:0047244">
    <property type="term" value="F:N-acetylglucosaminyldiphosphoundecaprenol N-acetyl-beta-D-mannosaminyltransferase activity"/>
    <property type="evidence" value="ECO:0007669"/>
    <property type="project" value="UniProtKB-EC"/>
</dbReference>
<name>A0A1W1BQA0_9ZZZZ</name>
<dbReference type="EC" id="2.4.1.187" evidence="3"/>
<evidence type="ECO:0000313" key="3">
    <source>
        <dbReference type="EMBL" id="SFV55676.1"/>
    </source>
</evidence>
<keyword evidence="1 3" id="KW-0328">Glycosyltransferase</keyword>
<accession>A0A1W1BQA0</accession>
<dbReference type="PANTHER" id="PTHR34136">
    <property type="match status" value="1"/>
</dbReference>
<keyword evidence="2 3" id="KW-0808">Transferase</keyword>
<evidence type="ECO:0000256" key="2">
    <source>
        <dbReference type="ARBA" id="ARBA00022679"/>
    </source>
</evidence>
<evidence type="ECO:0000256" key="1">
    <source>
        <dbReference type="ARBA" id="ARBA00022676"/>
    </source>
</evidence>
<dbReference type="AlphaFoldDB" id="A0A1W1BQA0"/>
<dbReference type="Pfam" id="PF03808">
    <property type="entry name" value="Glyco_tran_WecG"/>
    <property type="match status" value="1"/>
</dbReference>
<dbReference type="InterPro" id="IPR004629">
    <property type="entry name" value="WecG_TagA_CpsF"/>
</dbReference>
<gene>
    <name evidence="3" type="ORF">MNB_SV-10-284</name>
</gene>
<protein>
    <submittedName>
        <fullName evidence="3">N-acetylmannosaminyltransferase</fullName>
        <ecNumber evidence="3">2.4.1.187</ecNumber>
    </submittedName>
</protein>
<proteinExistence type="predicted"/>
<dbReference type="CDD" id="cd06533">
    <property type="entry name" value="Glyco_transf_WecG_TagA"/>
    <property type="match status" value="1"/>
</dbReference>
<dbReference type="NCBIfam" id="TIGR00696">
    <property type="entry name" value="wecG_tagA_cpsF"/>
    <property type="match status" value="1"/>
</dbReference>
<dbReference type="EMBL" id="FPHL01000011">
    <property type="protein sequence ID" value="SFV55676.1"/>
    <property type="molecule type" value="Genomic_DNA"/>
</dbReference>
<reference evidence="3" key="1">
    <citation type="submission" date="2016-10" db="EMBL/GenBank/DDBJ databases">
        <authorList>
            <person name="de Groot N.N."/>
        </authorList>
    </citation>
    <scope>NUCLEOTIDE SEQUENCE</scope>
</reference>
<sequence length="238" mass="27425">MHETLSFIERAINDNKQIIREDMNAAKVVWMHKDPAYAQMVQSADIINADGMSVVWAVKFLLKQKISRITGIDLMEKLIALSHESGYTVFFLGAQKDIVQKAVTHYETLYSKQVVAGYHDGYFTDEDKIVEMINQSHADILLIGMNSPRKENFVSAHKDQLKTSLLMGVGGSFDVIAGKVKRAPLWMQNAGLEWFYRFLQEPRRMWKRYIHTNSYFLFLVFKEKIKQLYPNTAGHKGT</sequence>
<organism evidence="3">
    <name type="scientific">hydrothermal vent metagenome</name>
    <dbReference type="NCBI Taxonomy" id="652676"/>
    <lineage>
        <taxon>unclassified sequences</taxon>
        <taxon>metagenomes</taxon>
        <taxon>ecological metagenomes</taxon>
    </lineage>
</organism>
<dbReference type="PANTHER" id="PTHR34136:SF1">
    <property type="entry name" value="UDP-N-ACETYL-D-MANNOSAMINURONIC ACID TRANSFERASE"/>
    <property type="match status" value="1"/>
</dbReference>